<gene>
    <name evidence="1" type="ORF">H8R02_07035</name>
</gene>
<sequence length="60" mass="6692">MRYRRRRAGARIFIEVEPGRFEIVAATRDVSELKGLFGKRKRVSIAAMNAAIAARGSSAR</sequence>
<accession>A0A923S1E4</accession>
<name>A0A923S1E4_9BURK</name>
<reference evidence="1" key="1">
    <citation type="submission" date="2020-08" db="EMBL/GenBank/DDBJ databases">
        <title>Ramlibacter sp. GTP1 16S ribosomal RNA gene genome sequencing and assembly.</title>
        <authorList>
            <person name="Kang M."/>
        </authorList>
    </citation>
    <scope>NUCLEOTIDE SEQUENCE</scope>
    <source>
        <strain evidence="1">GTP1</strain>
    </source>
</reference>
<proteinExistence type="predicted"/>
<dbReference type="EMBL" id="JACORU010000002">
    <property type="protein sequence ID" value="MBC5764196.1"/>
    <property type="molecule type" value="Genomic_DNA"/>
</dbReference>
<protein>
    <submittedName>
        <fullName evidence="1">Uncharacterized protein</fullName>
    </submittedName>
</protein>
<dbReference type="RefSeq" id="WP_187080674.1">
    <property type="nucleotide sequence ID" value="NZ_JACORU010000002.1"/>
</dbReference>
<dbReference type="Proteomes" id="UP000596827">
    <property type="component" value="Unassembled WGS sequence"/>
</dbReference>
<keyword evidence="2" id="KW-1185">Reference proteome</keyword>
<evidence type="ECO:0000313" key="2">
    <source>
        <dbReference type="Proteomes" id="UP000596827"/>
    </source>
</evidence>
<dbReference type="AlphaFoldDB" id="A0A923S1E4"/>
<comment type="caution">
    <text evidence="1">The sequence shown here is derived from an EMBL/GenBank/DDBJ whole genome shotgun (WGS) entry which is preliminary data.</text>
</comment>
<evidence type="ECO:0000313" key="1">
    <source>
        <dbReference type="EMBL" id="MBC5764196.1"/>
    </source>
</evidence>
<organism evidence="1 2">
    <name type="scientific">Ramlibacter albus</name>
    <dbReference type="NCBI Taxonomy" id="2079448"/>
    <lineage>
        <taxon>Bacteria</taxon>
        <taxon>Pseudomonadati</taxon>
        <taxon>Pseudomonadota</taxon>
        <taxon>Betaproteobacteria</taxon>
        <taxon>Burkholderiales</taxon>
        <taxon>Comamonadaceae</taxon>
        <taxon>Ramlibacter</taxon>
    </lineage>
</organism>